<gene>
    <name evidence="1" type="ORF">EZS27_043504</name>
</gene>
<reference evidence="1" key="1">
    <citation type="submission" date="2019-03" db="EMBL/GenBank/DDBJ databases">
        <title>Single cell metagenomics reveals metabolic interactions within the superorganism composed of flagellate Streblomastix strix and complex community of Bacteroidetes bacteria on its surface.</title>
        <authorList>
            <person name="Treitli S.C."/>
            <person name="Kolisko M."/>
            <person name="Husnik F."/>
            <person name="Keeling P."/>
            <person name="Hampl V."/>
        </authorList>
    </citation>
    <scope>NUCLEOTIDE SEQUENCE</scope>
    <source>
        <strain evidence="1">STM</strain>
    </source>
</reference>
<accession>A0A5J4P614</accession>
<organism evidence="1">
    <name type="scientific">termite gut metagenome</name>
    <dbReference type="NCBI Taxonomy" id="433724"/>
    <lineage>
        <taxon>unclassified sequences</taxon>
        <taxon>metagenomes</taxon>
        <taxon>organismal metagenomes</taxon>
    </lineage>
</organism>
<comment type="caution">
    <text evidence="1">The sequence shown here is derived from an EMBL/GenBank/DDBJ whole genome shotgun (WGS) entry which is preliminary data.</text>
</comment>
<name>A0A5J4P614_9ZZZZ</name>
<dbReference type="EMBL" id="SNRY01011181">
    <property type="protein sequence ID" value="KAA6304845.1"/>
    <property type="molecule type" value="Genomic_DNA"/>
</dbReference>
<feature type="non-terminal residue" evidence="1">
    <location>
        <position position="1"/>
    </location>
</feature>
<sequence>LFTFPSRYWFTIGLSGVFSLTGWTRRIRTGLLVSRLTQDTAGNLVTLNTRLSRSVAGLSGPFF</sequence>
<protein>
    <submittedName>
        <fullName evidence="1">Uncharacterized protein</fullName>
    </submittedName>
</protein>
<proteinExistence type="predicted"/>
<evidence type="ECO:0000313" key="1">
    <source>
        <dbReference type="EMBL" id="KAA6304845.1"/>
    </source>
</evidence>
<dbReference type="AlphaFoldDB" id="A0A5J4P614"/>